<feature type="binding site" evidence="15">
    <location>
        <position position="110"/>
    </location>
    <ligand>
        <name>DNA</name>
        <dbReference type="ChEBI" id="CHEBI:16991"/>
    </ligand>
</feature>
<dbReference type="NCBIfam" id="NF002211">
    <property type="entry name" value="PRK01103.1"/>
    <property type="match status" value="1"/>
</dbReference>
<dbReference type="Pfam" id="PF06827">
    <property type="entry name" value="zf-FPG_IleRS"/>
    <property type="match status" value="1"/>
</dbReference>
<evidence type="ECO:0000256" key="15">
    <source>
        <dbReference type="HAMAP-Rule" id="MF_00103"/>
    </source>
</evidence>
<keyword evidence="12 15" id="KW-0511">Multifunctional enzyme</keyword>
<organism evidence="18 19">
    <name type="scientific">Sulfuriferula nivalis</name>
    <dbReference type="NCBI Taxonomy" id="2675298"/>
    <lineage>
        <taxon>Bacteria</taxon>
        <taxon>Pseudomonadati</taxon>
        <taxon>Pseudomonadota</taxon>
        <taxon>Betaproteobacteria</taxon>
        <taxon>Nitrosomonadales</taxon>
        <taxon>Sulfuricellaceae</taxon>
        <taxon>Sulfuriferula</taxon>
    </lineage>
</organism>
<dbReference type="CDD" id="cd08966">
    <property type="entry name" value="EcFpg-like_N"/>
    <property type="match status" value="1"/>
</dbReference>
<dbReference type="PROSITE" id="PS51068">
    <property type="entry name" value="FPG_CAT"/>
    <property type="match status" value="1"/>
</dbReference>
<evidence type="ECO:0000256" key="6">
    <source>
        <dbReference type="ARBA" id="ARBA00022771"/>
    </source>
</evidence>
<evidence type="ECO:0000256" key="9">
    <source>
        <dbReference type="ARBA" id="ARBA00023125"/>
    </source>
</evidence>
<reference evidence="19" key="1">
    <citation type="submission" date="2019-11" db="EMBL/GenBank/DDBJ databases">
        <title>Isolation and characterization of a novel species in the genus Sulfuriferula.</title>
        <authorList>
            <person name="Mochizuki J."/>
            <person name="Kojima H."/>
            <person name="Fukui M."/>
        </authorList>
    </citation>
    <scope>NUCLEOTIDE SEQUENCE [LARGE SCALE GENOMIC DNA]</scope>
    <source>
        <strain evidence="19">SGTM</strain>
    </source>
</reference>
<dbReference type="InterPro" id="IPR020629">
    <property type="entry name" value="FPG_Glyclase"/>
</dbReference>
<evidence type="ECO:0000256" key="11">
    <source>
        <dbReference type="ARBA" id="ARBA00023239"/>
    </source>
</evidence>
<name>A0A809RLV0_9PROT</name>
<dbReference type="Gene3D" id="1.10.8.50">
    <property type="match status" value="1"/>
</dbReference>
<comment type="catalytic activity">
    <reaction evidence="14 15">
        <text>2'-deoxyribonucleotide-(2'-deoxyribose 5'-phosphate)-2'-deoxyribonucleotide-DNA = a 3'-end 2'-deoxyribonucleotide-(2,3-dehydro-2,3-deoxyribose 5'-phosphate)-DNA + a 5'-end 5'-phospho-2'-deoxyribonucleoside-DNA + H(+)</text>
        <dbReference type="Rhea" id="RHEA:66592"/>
        <dbReference type="Rhea" id="RHEA-COMP:13180"/>
        <dbReference type="Rhea" id="RHEA-COMP:16897"/>
        <dbReference type="Rhea" id="RHEA-COMP:17067"/>
        <dbReference type="ChEBI" id="CHEBI:15378"/>
        <dbReference type="ChEBI" id="CHEBI:136412"/>
        <dbReference type="ChEBI" id="CHEBI:157695"/>
        <dbReference type="ChEBI" id="CHEBI:167181"/>
        <dbReference type="EC" id="4.2.99.18"/>
    </reaction>
</comment>
<evidence type="ECO:0000256" key="12">
    <source>
        <dbReference type="ARBA" id="ARBA00023268"/>
    </source>
</evidence>
<comment type="similarity">
    <text evidence="2 15">Belongs to the FPG family.</text>
</comment>
<dbReference type="SUPFAM" id="SSF81624">
    <property type="entry name" value="N-terminal domain of MutM-like DNA repair proteins"/>
    <property type="match status" value="1"/>
</dbReference>
<comment type="catalytic activity">
    <reaction evidence="1 15">
        <text>Hydrolysis of DNA containing ring-opened 7-methylguanine residues, releasing 2,6-diamino-4-hydroxy-5-(N-methyl)formamidopyrimidine.</text>
        <dbReference type="EC" id="3.2.2.23"/>
    </reaction>
</comment>
<comment type="function">
    <text evidence="15">Involved in base excision repair of DNA damaged by oxidation or by mutagenic agents. Acts as DNA glycosylase that recognizes and removes damaged bases. Has a preference for oxidized purines, such as 7,8-dihydro-8-oxoguanine (8-oxoG). Has AP (apurinic/apyrimidinic) lyase activity and introduces nicks in the DNA strand. Cleaves the DNA backbone by beta-delta elimination to generate a single-strand break at the site of the removed base with both 3'- and 5'-phosphates.</text>
</comment>
<dbReference type="RefSeq" id="WP_162083768.1">
    <property type="nucleotide sequence ID" value="NZ_AP021881.1"/>
</dbReference>
<gene>
    <name evidence="15 18" type="primary">mutM</name>
    <name evidence="15" type="synonym">fpg</name>
    <name evidence="18" type="ORF">SFSGTM_04690</name>
</gene>
<keyword evidence="7 15" id="KW-0378">Hydrolase</keyword>
<keyword evidence="19" id="KW-1185">Reference proteome</keyword>
<evidence type="ECO:0000256" key="14">
    <source>
        <dbReference type="ARBA" id="ARBA00044632"/>
    </source>
</evidence>
<feature type="active site" description="Proton donor; for beta-elimination activity" evidence="15">
    <location>
        <position position="58"/>
    </location>
</feature>
<evidence type="ECO:0000256" key="7">
    <source>
        <dbReference type="ARBA" id="ARBA00022801"/>
    </source>
</evidence>
<keyword evidence="5 15" id="KW-0227">DNA damage</keyword>
<dbReference type="KEGG" id="sniv:SFSGTM_04690"/>
<dbReference type="InterPro" id="IPR012319">
    <property type="entry name" value="FPG_cat"/>
</dbReference>
<evidence type="ECO:0000313" key="19">
    <source>
        <dbReference type="Proteomes" id="UP000463939"/>
    </source>
</evidence>
<keyword evidence="6 15" id="KW-0863">Zinc-finger</keyword>
<dbReference type="InterPro" id="IPR015886">
    <property type="entry name" value="H2TH_FPG"/>
</dbReference>
<keyword evidence="13 15" id="KW-0326">Glycosidase</keyword>
<dbReference type="SMART" id="SM01232">
    <property type="entry name" value="H2TH"/>
    <property type="match status" value="1"/>
</dbReference>
<evidence type="ECO:0000256" key="2">
    <source>
        <dbReference type="ARBA" id="ARBA00009409"/>
    </source>
</evidence>
<feature type="binding site" evidence="15">
    <location>
        <position position="152"/>
    </location>
    <ligand>
        <name>DNA</name>
        <dbReference type="ChEBI" id="CHEBI:16991"/>
    </ligand>
</feature>
<dbReference type="InterPro" id="IPR010663">
    <property type="entry name" value="Znf_FPG/IleRS"/>
</dbReference>
<dbReference type="SUPFAM" id="SSF46946">
    <property type="entry name" value="S13-like H2TH domain"/>
    <property type="match status" value="1"/>
</dbReference>
<keyword evidence="11 15" id="KW-0456">Lyase</keyword>
<dbReference type="FunFam" id="1.10.8.50:FF:000003">
    <property type="entry name" value="Formamidopyrimidine-DNA glycosylase"/>
    <property type="match status" value="1"/>
</dbReference>
<dbReference type="PANTHER" id="PTHR22993">
    <property type="entry name" value="FORMAMIDOPYRIMIDINE-DNA GLYCOSYLASE"/>
    <property type="match status" value="1"/>
</dbReference>
<feature type="active site" description="Proton donor" evidence="15">
    <location>
        <position position="3"/>
    </location>
</feature>
<sequence length="272" mass="30606">MPELPEVETTRRGLLPHVVGHTIQQIVVRNPKLRWPVPENLPQLTQLQTIQALSRRGKYLLVQLDHGTILIHLGMSGSLRILDSATPAGVHDHIDIVLQNQQCIRLRDPRRFGAVLWAENNPLNHALLVNLGVEPLTDDFNGDYLYMKSRGRSSSIKSFIMDSHHVVGVGNIYANESLFHAGIHPELAAGKISRPRYVRLVESIKNTLEKAITAGGSTLRDFVGSDGASGYFQQQYFVYGRTDLTCHQCGQLIRHLRQNQRSTFYCAQCQKK</sequence>
<feature type="active site" description="Proton donor; for delta-elimination activity" evidence="15">
    <location>
        <position position="261"/>
    </location>
</feature>
<dbReference type="EC" id="4.2.99.18" evidence="15"/>
<dbReference type="SUPFAM" id="SSF57716">
    <property type="entry name" value="Glucocorticoid receptor-like (DNA-binding domain)"/>
    <property type="match status" value="1"/>
</dbReference>
<dbReference type="PROSITE" id="PS01242">
    <property type="entry name" value="ZF_FPG_1"/>
    <property type="match status" value="1"/>
</dbReference>
<evidence type="ECO:0000256" key="3">
    <source>
        <dbReference type="ARBA" id="ARBA00011245"/>
    </source>
</evidence>
<dbReference type="PANTHER" id="PTHR22993:SF9">
    <property type="entry name" value="FORMAMIDOPYRIMIDINE-DNA GLYCOSYLASE"/>
    <property type="match status" value="1"/>
</dbReference>
<evidence type="ECO:0000256" key="5">
    <source>
        <dbReference type="ARBA" id="ARBA00022763"/>
    </source>
</evidence>
<dbReference type="GO" id="GO:0008270">
    <property type="term" value="F:zinc ion binding"/>
    <property type="evidence" value="ECO:0007669"/>
    <property type="project" value="UniProtKB-UniRule"/>
</dbReference>
<proteinExistence type="inferred from homology"/>
<accession>A0A809RLV0</accession>
<comment type="subunit">
    <text evidence="3 15">Monomer.</text>
</comment>
<keyword evidence="9 15" id="KW-0238">DNA-binding</keyword>
<evidence type="ECO:0000259" key="16">
    <source>
        <dbReference type="PROSITE" id="PS51066"/>
    </source>
</evidence>
<dbReference type="GO" id="GO:0003684">
    <property type="term" value="F:damaged DNA binding"/>
    <property type="evidence" value="ECO:0007669"/>
    <property type="project" value="InterPro"/>
</dbReference>
<dbReference type="InterPro" id="IPR000214">
    <property type="entry name" value="Znf_DNA_glyclase/AP_lyase"/>
</dbReference>
<dbReference type="Pfam" id="PF01149">
    <property type="entry name" value="Fapy_DNA_glyco"/>
    <property type="match status" value="1"/>
</dbReference>
<dbReference type="InterPro" id="IPR035937">
    <property type="entry name" value="FPG_N"/>
</dbReference>
<dbReference type="Pfam" id="PF06831">
    <property type="entry name" value="H2TH"/>
    <property type="match status" value="1"/>
</dbReference>
<dbReference type="InterPro" id="IPR015887">
    <property type="entry name" value="DNA_glyclase_Znf_dom_DNA_BS"/>
</dbReference>
<dbReference type="EC" id="3.2.2.23" evidence="15"/>
<evidence type="ECO:0000313" key="18">
    <source>
        <dbReference type="EMBL" id="BBO99760.1"/>
    </source>
</evidence>
<feature type="binding site" evidence="15">
    <location>
        <position position="91"/>
    </location>
    <ligand>
        <name>DNA</name>
        <dbReference type="ChEBI" id="CHEBI:16991"/>
    </ligand>
</feature>
<dbReference type="GO" id="GO:0006284">
    <property type="term" value="P:base-excision repair"/>
    <property type="evidence" value="ECO:0007669"/>
    <property type="project" value="InterPro"/>
</dbReference>
<comment type="cofactor">
    <cofactor evidence="15">
        <name>Zn(2+)</name>
        <dbReference type="ChEBI" id="CHEBI:29105"/>
    </cofactor>
    <text evidence="15">Binds 1 zinc ion per subunit.</text>
</comment>
<evidence type="ECO:0000256" key="10">
    <source>
        <dbReference type="ARBA" id="ARBA00023204"/>
    </source>
</evidence>
<protein>
    <recommendedName>
        <fullName evidence="15">Formamidopyrimidine-DNA glycosylase</fullName>
        <shortName evidence="15">Fapy-DNA glycosylase</shortName>
        <ecNumber evidence="15">3.2.2.23</ecNumber>
    </recommendedName>
    <alternativeName>
        <fullName evidence="15">DNA-(apurinic or apyrimidinic site) lyase MutM</fullName>
        <shortName evidence="15">AP lyase MutM</shortName>
        <ecNumber evidence="15">4.2.99.18</ecNumber>
    </alternativeName>
</protein>
<dbReference type="PROSITE" id="PS51066">
    <property type="entry name" value="ZF_FPG_2"/>
    <property type="match status" value="1"/>
</dbReference>
<dbReference type="EMBL" id="AP021881">
    <property type="protein sequence ID" value="BBO99760.1"/>
    <property type="molecule type" value="Genomic_DNA"/>
</dbReference>
<dbReference type="GO" id="GO:0140078">
    <property type="term" value="F:class I DNA-(apurinic or apyrimidinic site) endonuclease activity"/>
    <property type="evidence" value="ECO:0007669"/>
    <property type="project" value="UniProtKB-EC"/>
</dbReference>
<dbReference type="Gene3D" id="3.20.190.10">
    <property type="entry name" value="MutM-like, N-terminal"/>
    <property type="match status" value="1"/>
</dbReference>
<dbReference type="Proteomes" id="UP000463939">
    <property type="component" value="Chromosome"/>
</dbReference>
<keyword evidence="4 15" id="KW-0479">Metal-binding</keyword>
<dbReference type="HAMAP" id="MF_00103">
    <property type="entry name" value="Fapy_DNA_glycosyl"/>
    <property type="match status" value="1"/>
</dbReference>
<evidence type="ECO:0000256" key="8">
    <source>
        <dbReference type="ARBA" id="ARBA00022833"/>
    </source>
</evidence>
<dbReference type="AlphaFoldDB" id="A0A809RLV0"/>
<evidence type="ECO:0000259" key="17">
    <source>
        <dbReference type="PROSITE" id="PS51068"/>
    </source>
</evidence>
<feature type="active site" description="Schiff-base intermediate with DNA" evidence="15">
    <location>
        <position position="2"/>
    </location>
</feature>
<dbReference type="SMART" id="SM00898">
    <property type="entry name" value="Fapy_DNA_glyco"/>
    <property type="match status" value="1"/>
</dbReference>
<dbReference type="FunFam" id="3.20.190.10:FF:000001">
    <property type="entry name" value="Formamidopyrimidine-DNA glycosylase"/>
    <property type="match status" value="1"/>
</dbReference>
<feature type="domain" description="Formamidopyrimidine-DNA glycosylase catalytic" evidence="17">
    <location>
        <begin position="2"/>
        <end position="113"/>
    </location>
</feature>
<evidence type="ECO:0000256" key="1">
    <source>
        <dbReference type="ARBA" id="ARBA00001668"/>
    </source>
</evidence>
<feature type="domain" description="FPG-type" evidence="16">
    <location>
        <begin position="237"/>
        <end position="271"/>
    </location>
</feature>
<keyword evidence="8 15" id="KW-0862">Zinc</keyword>
<dbReference type="GO" id="GO:0034039">
    <property type="term" value="F:8-oxo-7,8-dihydroguanine DNA N-glycosylase activity"/>
    <property type="evidence" value="ECO:0007669"/>
    <property type="project" value="TreeGrafter"/>
</dbReference>
<evidence type="ECO:0000256" key="13">
    <source>
        <dbReference type="ARBA" id="ARBA00023295"/>
    </source>
</evidence>
<keyword evidence="10 15" id="KW-0234">DNA repair</keyword>
<evidence type="ECO:0000256" key="4">
    <source>
        <dbReference type="ARBA" id="ARBA00022723"/>
    </source>
</evidence>
<dbReference type="InterPro" id="IPR010979">
    <property type="entry name" value="Ribosomal_uS13-like_H2TH"/>
</dbReference>
<dbReference type="NCBIfam" id="TIGR00577">
    <property type="entry name" value="fpg"/>
    <property type="match status" value="1"/>
</dbReference>